<evidence type="ECO:0000313" key="1">
    <source>
        <dbReference type="EMBL" id="KKO80641.1"/>
    </source>
</evidence>
<keyword evidence="2" id="KW-1185">Reference proteome</keyword>
<dbReference type="Proteomes" id="UP000034245">
    <property type="component" value="Unassembled WGS sequence"/>
</dbReference>
<dbReference type="EMBL" id="LAYQ01000008">
    <property type="protein sequence ID" value="KKO80641.1"/>
    <property type="molecule type" value="Genomic_DNA"/>
</dbReference>
<accession>A0ACC4UCB2</accession>
<sequence length="116" mass="12595">MIQYIVPKLGDGIHLPDHVKAGVSLMAYDGWQLAKLAGQNIPDMPTAVVGEVTIIAEHEECLDGMDTIYVLAQALGVAIHDYKGCDIPEQEREALLEEAVEHIAHGIGIAHAMDER</sequence>
<protein>
    <submittedName>
        <fullName evidence="1">Uncharacterized protein</fullName>
    </submittedName>
</protein>
<gene>
    <name evidence="1" type="ORF">WU87_03280</name>
</gene>
<reference evidence="1" key="1">
    <citation type="submission" date="2015-04" db="EMBL/GenBank/DDBJ databases">
        <title>Draft Genome Sequences of Three Species of Emerging Human-Pathogenic Corynebacteria.</title>
        <authorList>
            <person name="Pacheco L.G."/>
            <person name="Mattos-Guaraldi A.L."/>
            <person name="Santos C.S."/>
            <person name="Veras A.O."/>
            <person name="Guimaraes L.C."/>
            <person name="Abreu V."/>
            <person name="Pereira F.L."/>
            <person name="Soares S.C."/>
            <person name="Dorella F.A."/>
            <person name="Carvalho A.F."/>
            <person name="Leal C.G."/>
            <person name="Figueiredo H.C."/>
            <person name="Ramos J.N."/>
            <person name="Vieira V."/>
            <person name="Farfour E."/>
            <person name="Guiso N."/>
            <person name="Hirata R.Jr."/>
            <person name="Ramos R.T."/>
            <person name="Azevedo V."/>
            <person name="Silva A."/>
        </authorList>
    </citation>
    <scope>NUCLEOTIDE SEQUENCE</scope>
    <source>
        <strain evidence="1">1941</strain>
    </source>
</reference>
<comment type="caution">
    <text evidence="1">The sequence shown here is derived from an EMBL/GenBank/DDBJ whole genome shotgun (WGS) entry which is preliminary data.</text>
</comment>
<name>A0ACC4UCB2_9CORY</name>
<evidence type="ECO:0000313" key="2">
    <source>
        <dbReference type="Proteomes" id="UP000034245"/>
    </source>
</evidence>
<proteinExistence type="predicted"/>
<organism evidence="1 2">
    <name type="scientific">Corynebacterium minutissimum</name>
    <dbReference type="NCBI Taxonomy" id="38301"/>
    <lineage>
        <taxon>Bacteria</taxon>
        <taxon>Bacillati</taxon>
        <taxon>Actinomycetota</taxon>
        <taxon>Actinomycetes</taxon>
        <taxon>Mycobacteriales</taxon>
        <taxon>Corynebacteriaceae</taxon>
        <taxon>Corynebacterium</taxon>
    </lineage>
</organism>